<name>A0A6G0XA39_9STRA</name>
<protein>
    <recommendedName>
        <fullName evidence="8">FAR-17a/AIG1-like protein</fullName>
    </recommendedName>
</protein>
<dbReference type="GO" id="GO:0012505">
    <property type="term" value="C:endomembrane system"/>
    <property type="evidence" value="ECO:0007669"/>
    <property type="project" value="UniProtKB-SubCell"/>
</dbReference>
<evidence type="ECO:0000256" key="5">
    <source>
        <dbReference type="SAM" id="Phobius"/>
    </source>
</evidence>
<reference evidence="6 7" key="1">
    <citation type="submission" date="2019-07" db="EMBL/GenBank/DDBJ databases">
        <title>Genomics analysis of Aphanomyces spp. identifies a new class of oomycete effector associated with host adaptation.</title>
        <authorList>
            <person name="Gaulin E."/>
        </authorList>
    </citation>
    <scope>NUCLEOTIDE SEQUENCE [LARGE SCALE GENOMIC DNA]</scope>
    <source>
        <strain evidence="6 7">ATCC 201684</strain>
    </source>
</reference>
<keyword evidence="4 5" id="KW-0472">Membrane</keyword>
<evidence type="ECO:0000313" key="6">
    <source>
        <dbReference type="EMBL" id="KAF0736958.1"/>
    </source>
</evidence>
<dbReference type="EMBL" id="VJMJ01000085">
    <property type="protein sequence ID" value="KAF0736958.1"/>
    <property type="molecule type" value="Genomic_DNA"/>
</dbReference>
<dbReference type="GO" id="GO:0016020">
    <property type="term" value="C:membrane"/>
    <property type="evidence" value="ECO:0007669"/>
    <property type="project" value="InterPro"/>
</dbReference>
<evidence type="ECO:0000256" key="3">
    <source>
        <dbReference type="ARBA" id="ARBA00022989"/>
    </source>
</evidence>
<dbReference type="Proteomes" id="UP000481153">
    <property type="component" value="Unassembled WGS sequence"/>
</dbReference>
<evidence type="ECO:0008006" key="8">
    <source>
        <dbReference type="Google" id="ProtNLM"/>
    </source>
</evidence>
<accession>A0A6G0XA39</accession>
<evidence type="ECO:0000256" key="4">
    <source>
        <dbReference type="ARBA" id="ARBA00023136"/>
    </source>
</evidence>
<organism evidence="6 7">
    <name type="scientific">Aphanomyces euteiches</name>
    <dbReference type="NCBI Taxonomy" id="100861"/>
    <lineage>
        <taxon>Eukaryota</taxon>
        <taxon>Sar</taxon>
        <taxon>Stramenopiles</taxon>
        <taxon>Oomycota</taxon>
        <taxon>Saprolegniomycetes</taxon>
        <taxon>Saprolegniales</taxon>
        <taxon>Verrucalvaceae</taxon>
        <taxon>Aphanomyces</taxon>
    </lineage>
</organism>
<dbReference type="PANTHER" id="PTHR12242">
    <property type="entry name" value="OS02G0130600 PROTEIN-RELATED"/>
    <property type="match status" value="1"/>
</dbReference>
<keyword evidence="2 5" id="KW-0812">Transmembrane</keyword>
<feature type="transmembrane region" description="Helical" evidence="5">
    <location>
        <begin position="48"/>
        <end position="66"/>
    </location>
</feature>
<sequence length="248" mass="27694">MGSIVVAIELAATAAASAWIILSYAPHSHEEYMSSYALRPAPRLIGRMFHFGALVLFLAVAVADLTQTSGSCVLYCTFWNFILQMAYWVWAVVDAKRMSPSRSMLLDVILPSSMVVTLVVWTILYPQFGDELMNWISWVEHGGNLVLLLVEFVCCDVRSVPWSTGAIVAAWSTTYAIFAWVVHIVSGAWLYPFLDVNQPSAPLWYLIMLALHVGFFALMMGFAAIKIYISERIPLDDGSHRHLLPTSK</sequence>
<proteinExistence type="predicted"/>
<dbReference type="Pfam" id="PF04750">
    <property type="entry name" value="Far-17a_AIG1"/>
    <property type="match status" value="1"/>
</dbReference>
<evidence type="ECO:0000313" key="7">
    <source>
        <dbReference type="Proteomes" id="UP000481153"/>
    </source>
</evidence>
<feature type="transmembrane region" description="Helical" evidence="5">
    <location>
        <begin position="72"/>
        <end position="93"/>
    </location>
</feature>
<evidence type="ECO:0000256" key="1">
    <source>
        <dbReference type="ARBA" id="ARBA00004127"/>
    </source>
</evidence>
<comment type="subcellular location">
    <subcellularLocation>
        <location evidence="1">Endomembrane system</location>
        <topology evidence="1">Multi-pass membrane protein</topology>
    </subcellularLocation>
</comment>
<dbReference type="PANTHER" id="PTHR12242:SF22">
    <property type="entry name" value="OS02G0130600 PROTEIN"/>
    <property type="match status" value="1"/>
</dbReference>
<feature type="transmembrane region" description="Helical" evidence="5">
    <location>
        <begin position="166"/>
        <end position="191"/>
    </location>
</feature>
<feature type="transmembrane region" description="Helical" evidence="5">
    <location>
        <begin position="6"/>
        <end position="27"/>
    </location>
</feature>
<dbReference type="InterPro" id="IPR006838">
    <property type="entry name" value="ADTRP_AIG1"/>
</dbReference>
<evidence type="ECO:0000256" key="2">
    <source>
        <dbReference type="ARBA" id="ARBA00022692"/>
    </source>
</evidence>
<dbReference type="AlphaFoldDB" id="A0A6G0XA39"/>
<gene>
    <name evidence="6" type="ORF">Ae201684_006770</name>
</gene>
<comment type="caution">
    <text evidence="6">The sequence shown here is derived from an EMBL/GenBank/DDBJ whole genome shotgun (WGS) entry which is preliminary data.</text>
</comment>
<feature type="transmembrane region" description="Helical" evidence="5">
    <location>
        <begin position="203"/>
        <end position="225"/>
    </location>
</feature>
<feature type="transmembrane region" description="Helical" evidence="5">
    <location>
        <begin position="105"/>
        <end position="123"/>
    </location>
</feature>
<keyword evidence="3 5" id="KW-1133">Transmembrane helix</keyword>
<dbReference type="VEuPathDB" id="FungiDB:AeMF1_015407"/>
<keyword evidence="7" id="KW-1185">Reference proteome</keyword>